<name>A0A376B800_9ASCO</name>
<dbReference type="Proteomes" id="UP000262825">
    <property type="component" value="Unassembled WGS sequence"/>
</dbReference>
<accession>A0A376B800</accession>
<gene>
    <name evidence="1" type="ORF">SCODWIG_02578</name>
</gene>
<dbReference type="EMBL" id="UFAJ01000463">
    <property type="protein sequence ID" value="SSD60817.1"/>
    <property type="molecule type" value="Genomic_DNA"/>
</dbReference>
<organism evidence="1 2">
    <name type="scientific">Saccharomycodes ludwigii</name>
    <dbReference type="NCBI Taxonomy" id="36035"/>
    <lineage>
        <taxon>Eukaryota</taxon>
        <taxon>Fungi</taxon>
        <taxon>Dikarya</taxon>
        <taxon>Ascomycota</taxon>
        <taxon>Saccharomycotina</taxon>
        <taxon>Saccharomycetes</taxon>
        <taxon>Saccharomycodales</taxon>
        <taxon>Saccharomycodaceae</taxon>
        <taxon>Saccharomycodes</taxon>
    </lineage>
</organism>
<proteinExistence type="predicted"/>
<sequence>MFHQRKKESFKVDKHIVSAPAISKGLTKYKTLDHINSYPLVQQTKEALGTLAVTKIFVANINPIISSKAVHKTLVVIDPITKTVDTLSDKTLVTLEKIIPSLKTKTYQKLGDEVMAPCKFITGTSSKVTIEVLDFTETKVYEPCNRQVLKFRHFYNEKVYDTHGRPLVRGALDPIVAPCNKNLERLTKNYLPKGKEVPTDGFTNELTRSAFLIFNIFERLLPVVGKKVQDIVVAPCKYTLHVNDVFNKNLEKQLSLSIVDSFKATKCTVIDLEKECIQLMKEKNPLKKPKSERGIVVN</sequence>
<keyword evidence="2" id="KW-1185">Reference proteome</keyword>
<dbReference type="Pfam" id="PF17316">
    <property type="entry name" value="Perilipin_2"/>
    <property type="match status" value="1"/>
</dbReference>
<dbReference type="VEuPathDB" id="FungiDB:SCODWIG_02578"/>
<protein>
    <submittedName>
        <fullName evidence="1">Related to Sporulation-specific protein 4</fullName>
    </submittedName>
</protein>
<reference evidence="2" key="1">
    <citation type="submission" date="2018-06" db="EMBL/GenBank/DDBJ databases">
        <authorList>
            <person name="Guldener U."/>
        </authorList>
    </citation>
    <scope>NUCLEOTIDE SEQUENCE [LARGE SCALE GENOMIC DNA]</scope>
    <source>
        <strain evidence="2">UTAD17</strain>
    </source>
</reference>
<dbReference type="OrthoDB" id="376826at2759"/>
<evidence type="ECO:0000313" key="1">
    <source>
        <dbReference type="EMBL" id="SSD60817.1"/>
    </source>
</evidence>
<evidence type="ECO:0000313" key="2">
    <source>
        <dbReference type="Proteomes" id="UP000262825"/>
    </source>
</evidence>
<dbReference type="AlphaFoldDB" id="A0A376B800"/>